<keyword evidence="3" id="KW-0378">Hydrolase</keyword>
<dbReference type="Gene3D" id="2.140.10.30">
    <property type="entry name" value="Dipeptidylpeptidase IV, N-terminal domain"/>
    <property type="match status" value="1"/>
</dbReference>
<dbReference type="RefSeq" id="WP_184071883.1">
    <property type="nucleotide sequence ID" value="NZ_JACHNZ010000065.1"/>
</dbReference>
<evidence type="ECO:0000259" key="2">
    <source>
        <dbReference type="Pfam" id="PF00930"/>
    </source>
</evidence>
<dbReference type="Pfam" id="PF00930">
    <property type="entry name" value="DPPIV_N"/>
    <property type="match status" value="1"/>
</dbReference>
<organism evidence="3 4">
    <name type="scientific">Sphingosinicella soli</name>
    <dbReference type="NCBI Taxonomy" id="333708"/>
    <lineage>
        <taxon>Bacteria</taxon>
        <taxon>Pseudomonadati</taxon>
        <taxon>Pseudomonadota</taxon>
        <taxon>Alphaproteobacteria</taxon>
        <taxon>Sphingomonadales</taxon>
        <taxon>Sphingosinicellaceae</taxon>
        <taxon>Sphingosinicella</taxon>
    </lineage>
</organism>
<feature type="domain" description="Dipeptidylpeptidase IV N-terminal" evidence="2">
    <location>
        <begin position="163"/>
        <end position="506"/>
    </location>
</feature>
<comment type="caution">
    <text evidence="3">The sequence shown here is derived from an EMBL/GenBank/DDBJ whole genome shotgun (WGS) entry which is preliminary data.</text>
</comment>
<dbReference type="GO" id="GO:0006508">
    <property type="term" value="P:proteolysis"/>
    <property type="evidence" value="ECO:0007669"/>
    <property type="project" value="InterPro"/>
</dbReference>
<dbReference type="GO" id="GO:0008239">
    <property type="term" value="F:dipeptidyl-peptidase activity"/>
    <property type="evidence" value="ECO:0007669"/>
    <property type="project" value="TreeGrafter"/>
</dbReference>
<dbReference type="InterPro" id="IPR029058">
    <property type="entry name" value="AB_hydrolase_fold"/>
</dbReference>
<dbReference type="InterPro" id="IPR001375">
    <property type="entry name" value="Peptidase_S9_cat"/>
</dbReference>
<dbReference type="Proteomes" id="UP000566324">
    <property type="component" value="Unassembled WGS sequence"/>
</dbReference>
<dbReference type="PANTHER" id="PTHR11731:SF193">
    <property type="entry name" value="DIPEPTIDYL PEPTIDASE 9"/>
    <property type="match status" value="1"/>
</dbReference>
<dbReference type="SUPFAM" id="SSF82171">
    <property type="entry name" value="DPP6 N-terminal domain-like"/>
    <property type="match status" value="1"/>
</dbReference>
<dbReference type="AlphaFoldDB" id="A0A7W7B4N8"/>
<dbReference type="Gene3D" id="3.40.50.1820">
    <property type="entry name" value="alpha/beta hydrolase"/>
    <property type="match status" value="1"/>
</dbReference>
<evidence type="ECO:0000313" key="3">
    <source>
        <dbReference type="EMBL" id="MBB4633880.1"/>
    </source>
</evidence>
<proteinExistence type="predicted"/>
<dbReference type="GO" id="GO:0008236">
    <property type="term" value="F:serine-type peptidase activity"/>
    <property type="evidence" value="ECO:0007669"/>
    <property type="project" value="InterPro"/>
</dbReference>
<sequence>MFKPLVGKALIGALALISGSCGSIDQIGMKERPPVLSRADFDRAALFYPDAVRNLVLNAAPVPNWIEGTDRFWYLHQMPDGFRFVTVDAATGAAEPAFNHEAVARTLSLELGRQVSPGHLPFTSIRYSPGQNTIVFSAGEKTFECSRDAAFCNTAKDAVADPAAAVSPDGKRSVFMRDNNLWLREIAGGAERPLTTDGTALFPYRYTAFRTTYVEERRGTAPPTYPGAAWSPDGRYVLAVRSDYRGAKTAPYVVEYLPPDSPRPIGHEIPMPTPSDAPKTPYVLSLIDLKDGGIVPVNGGALGFNDYAPYWALVGVPGWDMDDGELYLVTSTRDSRALGVVAVNLDTGAGRTVLEERGEHFLNLNPIDYHVPNVRLLADRNELLWWSQRSGWGHLYRYDAKTGALKNAVTTGDWAVFDIARVDEAAGFVYFTAGGREAGRNPYYRHFYRADLDGRNVRLLTPENADHIYSNFPVRGLNGHYDTPVQRFSPSGRFFVDTHSTVSEPPRTVVRSADGALIADVVEADARALLATGWTPPERLVAKSADGAHDIYGVLLKPTNFDKNRRYPVIEQIYAGPQVAFGPQGFTDSLGARAAWMQSLAELGFVIVIQDGRGTPRRSRAFHMAPMNDEDSFALADHVAGIRAAARSRPYMDMDRVGITGISFGGYASARAMLLFPDFYKAGVSIAGPHDYRTMISSISVERFFGVPGQGDAYARVDNLHLADRLQGRLMLIAGEIDQNVPFNQAVALSDALIRAGKEFDFVLVPNAAHDVGYHPYAVRRMAGFFVRHLKQEEPPLPFAQIPE</sequence>
<dbReference type="InterPro" id="IPR002469">
    <property type="entry name" value="Peptidase_S9B_N"/>
</dbReference>
<keyword evidence="3" id="KW-0645">Protease</keyword>
<accession>A0A7W7B4N8</accession>
<protein>
    <submittedName>
        <fullName evidence="3">Dipeptidyl aminopeptidase/acylaminoacyl peptidase</fullName>
    </submittedName>
</protein>
<dbReference type="EMBL" id="JACHNZ010000065">
    <property type="protein sequence ID" value="MBB4633880.1"/>
    <property type="molecule type" value="Genomic_DNA"/>
</dbReference>
<evidence type="ECO:0000259" key="1">
    <source>
        <dbReference type="Pfam" id="PF00326"/>
    </source>
</evidence>
<keyword evidence="3" id="KW-0031">Aminopeptidase</keyword>
<dbReference type="GO" id="GO:0004177">
    <property type="term" value="F:aminopeptidase activity"/>
    <property type="evidence" value="ECO:0007669"/>
    <property type="project" value="UniProtKB-KW"/>
</dbReference>
<keyword evidence="4" id="KW-1185">Reference proteome</keyword>
<reference evidence="3 4" key="1">
    <citation type="submission" date="2020-08" db="EMBL/GenBank/DDBJ databases">
        <title>Genomic Encyclopedia of Type Strains, Phase IV (KMG-IV): sequencing the most valuable type-strain genomes for metagenomic binning, comparative biology and taxonomic classification.</title>
        <authorList>
            <person name="Goeker M."/>
        </authorList>
    </citation>
    <scope>NUCLEOTIDE SEQUENCE [LARGE SCALE GENOMIC DNA]</scope>
    <source>
        <strain evidence="3 4">DSM 17328</strain>
    </source>
</reference>
<dbReference type="Pfam" id="PF00326">
    <property type="entry name" value="Peptidase_S9"/>
    <property type="match status" value="1"/>
</dbReference>
<dbReference type="InterPro" id="IPR050278">
    <property type="entry name" value="Serine_Prot_S9B/DPPIV"/>
</dbReference>
<evidence type="ECO:0000313" key="4">
    <source>
        <dbReference type="Proteomes" id="UP000566324"/>
    </source>
</evidence>
<dbReference type="PANTHER" id="PTHR11731">
    <property type="entry name" value="PROTEASE FAMILY S9B,C DIPEPTIDYL-PEPTIDASE IV-RELATED"/>
    <property type="match status" value="1"/>
</dbReference>
<gene>
    <name evidence="3" type="ORF">GGQ98_003538</name>
</gene>
<dbReference type="PROSITE" id="PS51257">
    <property type="entry name" value="PROKAR_LIPOPROTEIN"/>
    <property type="match status" value="1"/>
</dbReference>
<dbReference type="SUPFAM" id="SSF53474">
    <property type="entry name" value="alpha/beta-Hydrolases"/>
    <property type="match status" value="1"/>
</dbReference>
<name>A0A7W7B4N8_9SPHN</name>
<feature type="domain" description="Peptidase S9 prolyl oligopeptidase catalytic" evidence="1">
    <location>
        <begin position="597"/>
        <end position="792"/>
    </location>
</feature>